<dbReference type="InterPro" id="IPR000183">
    <property type="entry name" value="Orn/DAP/Arg_de-COase"/>
</dbReference>
<dbReference type="Gene3D" id="3.20.20.10">
    <property type="entry name" value="Alanine racemase"/>
    <property type="match status" value="1"/>
</dbReference>
<dbReference type="EMBL" id="UINC01002299">
    <property type="protein sequence ID" value="SUZ95144.1"/>
    <property type="molecule type" value="Genomic_DNA"/>
</dbReference>
<dbReference type="AlphaFoldDB" id="A0A381RVB2"/>
<dbReference type="InterPro" id="IPR029066">
    <property type="entry name" value="PLP-binding_barrel"/>
</dbReference>
<dbReference type="InterPro" id="IPR022644">
    <property type="entry name" value="De-COase2_N"/>
</dbReference>
<dbReference type="FunFam" id="3.20.20.10:FF:000003">
    <property type="entry name" value="Diaminopimelate decarboxylase"/>
    <property type="match status" value="1"/>
</dbReference>
<feature type="domain" description="Orn/DAP/Arg decarboxylase 2 N-terminal" evidence="5">
    <location>
        <begin position="41"/>
        <end position="225"/>
    </location>
</feature>
<keyword evidence="2" id="KW-0210">Decarboxylase</keyword>
<dbReference type="InterPro" id="IPR022653">
    <property type="entry name" value="De-COase2_pyr-phos_BS"/>
</dbReference>
<feature type="non-terminal residue" evidence="6">
    <location>
        <position position="1"/>
    </location>
</feature>
<dbReference type="PANTHER" id="PTHR43727">
    <property type="entry name" value="DIAMINOPIMELATE DECARBOXYLASE"/>
    <property type="match status" value="1"/>
</dbReference>
<evidence type="ECO:0000256" key="3">
    <source>
        <dbReference type="ARBA" id="ARBA00022898"/>
    </source>
</evidence>
<dbReference type="InterPro" id="IPR009006">
    <property type="entry name" value="Ala_racemase/Decarboxylase_C"/>
</dbReference>
<comment type="cofactor">
    <cofactor evidence="1">
        <name>pyridoxal 5'-phosphate</name>
        <dbReference type="ChEBI" id="CHEBI:597326"/>
    </cofactor>
</comment>
<name>A0A381RVB2_9ZZZZ</name>
<dbReference type="SUPFAM" id="SSF51419">
    <property type="entry name" value="PLP-binding barrel"/>
    <property type="match status" value="1"/>
</dbReference>
<reference evidence="6" key="1">
    <citation type="submission" date="2018-05" db="EMBL/GenBank/DDBJ databases">
        <authorList>
            <person name="Lanie J.A."/>
            <person name="Ng W.-L."/>
            <person name="Kazmierczak K.M."/>
            <person name="Andrzejewski T.M."/>
            <person name="Davidsen T.M."/>
            <person name="Wayne K.J."/>
            <person name="Tettelin H."/>
            <person name="Glass J.I."/>
            <person name="Rusch D."/>
            <person name="Podicherti R."/>
            <person name="Tsui H.-C.T."/>
            <person name="Winkler M.E."/>
        </authorList>
    </citation>
    <scope>NUCLEOTIDE SEQUENCE</scope>
</reference>
<feature type="non-terminal residue" evidence="6">
    <location>
        <position position="225"/>
    </location>
</feature>
<evidence type="ECO:0000313" key="6">
    <source>
        <dbReference type="EMBL" id="SUZ95144.1"/>
    </source>
</evidence>
<accession>A0A381RVB2</accession>
<dbReference type="GO" id="GO:0009089">
    <property type="term" value="P:lysine biosynthetic process via diaminopimelate"/>
    <property type="evidence" value="ECO:0007669"/>
    <property type="project" value="InterPro"/>
</dbReference>
<evidence type="ECO:0000256" key="2">
    <source>
        <dbReference type="ARBA" id="ARBA00022793"/>
    </source>
</evidence>
<evidence type="ECO:0000259" key="5">
    <source>
        <dbReference type="Pfam" id="PF02784"/>
    </source>
</evidence>
<dbReference type="Pfam" id="PF02784">
    <property type="entry name" value="Orn_Arg_deC_N"/>
    <property type="match status" value="1"/>
</dbReference>
<evidence type="ECO:0000256" key="4">
    <source>
        <dbReference type="ARBA" id="ARBA00023239"/>
    </source>
</evidence>
<gene>
    <name evidence="6" type="ORF">METZ01_LOCUS47998</name>
</gene>
<organism evidence="6">
    <name type="scientific">marine metagenome</name>
    <dbReference type="NCBI Taxonomy" id="408172"/>
    <lineage>
        <taxon>unclassified sequences</taxon>
        <taxon>metagenomes</taxon>
        <taxon>ecological metagenomes</taxon>
    </lineage>
</organism>
<sequence>VFNKDIIDSFKTIETPFYYYDLDILSETLERLIIEANSEIFKVHYAIKANANSRLLNLIRSYGLGIDAVSGNEVKKAIEEGFDNKDIVFAGVGKTDKEIEYAINSKISCFNCESIQEIQVINDISKKSSVKSNISLRLNPNIESKTHKNITTGTKKNKFGIDIDDVDEILMLLKSLDYINLVGIHFHLGSQITNFKVFDELCKIVNITNKKIFDYGILLNHINVG</sequence>
<dbReference type="PROSITE" id="PS00878">
    <property type="entry name" value="ODR_DC_2_1"/>
    <property type="match status" value="1"/>
</dbReference>
<proteinExistence type="predicted"/>
<dbReference type="Gene3D" id="2.40.37.10">
    <property type="entry name" value="Lyase, Ornithine Decarboxylase, Chain A, domain 1"/>
    <property type="match status" value="1"/>
</dbReference>
<dbReference type="InterPro" id="IPR002986">
    <property type="entry name" value="DAP_deCOOHase_LysA"/>
</dbReference>
<dbReference type="PANTHER" id="PTHR43727:SF2">
    <property type="entry name" value="GROUP IV DECARBOXYLASE"/>
    <property type="match status" value="1"/>
</dbReference>
<dbReference type="PRINTS" id="PR01179">
    <property type="entry name" value="ODADCRBXLASE"/>
</dbReference>
<keyword evidence="3" id="KW-0663">Pyridoxal phosphate</keyword>
<dbReference type="GO" id="GO:0008836">
    <property type="term" value="F:diaminopimelate decarboxylase activity"/>
    <property type="evidence" value="ECO:0007669"/>
    <property type="project" value="InterPro"/>
</dbReference>
<keyword evidence="4" id="KW-0456">Lyase</keyword>
<dbReference type="PRINTS" id="PR01181">
    <property type="entry name" value="DAPDCRBXLASE"/>
</dbReference>
<protein>
    <recommendedName>
        <fullName evidence="5">Orn/DAP/Arg decarboxylase 2 N-terminal domain-containing protein</fullName>
    </recommendedName>
</protein>
<evidence type="ECO:0000256" key="1">
    <source>
        <dbReference type="ARBA" id="ARBA00001933"/>
    </source>
</evidence>